<accession>A0A2P2JLM1</accession>
<evidence type="ECO:0000313" key="1">
    <source>
        <dbReference type="EMBL" id="MBW94353.1"/>
    </source>
</evidence>
<dbReference type="EMBL" id="GGEC01013870">
    <property type="protein sequence ID" value="MBW94353.1"/>
    <property type="molecule type" value="Transcribed_RNA"/>
</dbReference>
<reference evidence="1" key="1">
    <citation type="submission" date="2018-02" db="EMBL/GenBank/DDBJ databases">
        <title>Rhizophora mucronata_Transcriptome.</title>
        <authorList>
            <person name="Meera S.P."/>
            <person name="Sreeshan A."/>
            <person name="Augustine A."/>
        </authorList>
    </citation>
    <scope>NUCLEOTIDE SEQUENCE</scope>
    <source>
        <tissue evidence="1">Leaf</tissue>
    </source>
</reference>
<dbReference type="AlphaFoldDB" id="A0A2P2JLM1"/>
<proteinExistence type="predicted"/>
<organism evidence="1">
    <name type="scientific">Rhizophora mucronata</name>
    <name type="common">Asiatic mangrove</name>
    <dbReference type="NCBI Taxonomy" id="61149"/>
    <lineage>
        <taxon>Eukaryota</taxon>
        <taxon>Viridiplantae</taxon>
        <taxon>Streptophyta</taxon>
        <taxon>Embryophyta</taxon>
        <taxon>Tracheophyta</taxon>
        <taxon>Spermatophyta</taxon>
        <taxon>Magnoliopsida</taxon>
        <taxon>eudicotyledons</taxon>
        <taxon>Gunneridae</taxon>
        <taxon>Pentapetalae</taxon>
        <taxon>rosids</taxon>
        <taxon>fabids</taxon>
        <taxon>Malpighiales</taxon>
        <taxon>Rhizophoraceae</taxon>
        <taxon>Rhizophora</taxon>
    </lineage>
</organism>
<sequence>MHNIGAVPPKILQAYKFNSYAVEDVDYISLAFGLLRITDNGKLYTMRPWEIQQKVGLLDCNRLILAGKCSPRHPIARSRAIGLSGSAHAEAADLQKCESSEIDLKYTHYSRSLLQVPTPMAAARCQPA</sequence>
<protein>
    <submittedName>
        <fullName evidence="1">Uncharacterized protein</fullName>
    </submittedName>
</protein>
<name>A0A2P2JLM1_RHIMU</name>